<protein>
    <recommendedName>
        <fullName evidence="3">C-type lectin domain-containing protein</fullName>
    </recommendedName>
</protein>
<dbReference type="PROSITE" id="PS00615">
    <property type="entry name" value="C_TYPE_LECTIN_1"/>
    <property type="match status" value="1"/>
</dbReference>
<dbReference type="InterPro" id="IPR001304">
    <property type="entry name" value="C-type_lectin-like"/>
</dbReference>
<dbReference type="AlphaFoldDB" id="A0A9D3QFL8"/>
<dbReference type="OrthoDB" id="7357196at2759"/>
<dbReference type="PANTHER" id="PTHR22803">
    <property type="entry name" value="MANNOSE, PHOSPHOLIPASE, LECTIN RECEPTOR RELATED"/>
    <property type="match status" value="1"/>
</dbReference>
<organism evidence="4 5">
    <name type="scientific">Megalops atlanticus</name>
    <name type="common">Tarpon</name>
    <name type="synonym">Clupea gigantea</name>
    <dbReference type="NCBI Taxonomy" id="7932"/>
    <lineage>
        <taxon>Eukaryota</taxon>
        <taxon>Metazoa</taxon>
        <taxon>Chordata</taxon>
        <taxon>Craniata</taxon>
        <taxon>Vertebrata</taxon>
        <taxon>Euteleostomi</taxon>
        <taxon>Actinopterygii</taxon>
        <taxon>Neopterygii</taxon>
        <taxon>Teleostei</taxon>
        <taxon>Elopiformes</taxon>
        <taxon>Megalopidae</taxon>
        <taxon>Megalops</taxon>
    </lineage>
</organism>
<name>A0A9D3QFL8_MEGAT</name>
<dbReference type="PROSITE" id="PS50041">
    <property type="entry name" value="C_TYPE_LECTIN_2"/>
    <property type="match status" value="1"/>
</dbReference>
<accession>A0A9D3QFL8</accession>
<dbReference type="InterPro" id="IPR050111">
    <property type="entry name" value="C-type_lectin/snaclec_domain"/>
</dbReference>
<dbReference type="CDD" id="cd00037">
    <property type="entry name" value="CLECT"/>
    <property type="match status" value="1"/>
</dbReference>
<keyword evidence="2" id="KW-0732">Signal</keyword>
<dbReference type="Proteomes" id="UP001046870">
    <property type="component" value="Chromosome 1"/>
</dbReference>
<dbReference type="InterPro" id="IPR016187">
    <property type="entry name" value="CTDL_fold"/>
</dbReference>
<evidence type="ECO:0000259" key="3">
    <source>
        <dbReference type="PROSITE" id="PS50041"/>
    </source>
</evidence>
<feature type="domain" description="C-type lectin" evidence="3">
    <location>
        <begin position="85"/>
        <end position="198"/>
    </location>
</feature>
<proteinExistence type="predicted"/>
<dbReference type="InterPro" id="IPR018378">
    <property type="entry name" value="C-type_lectin_CS"/>
</dbReference>
<evidence type="ECO:0000313" key="5">
    <source>
        <dbReference type="Proteomes" id="UP001046870"/>
    </source>
</evidence>
<evidence type="ECO:0000256" key="1">
    <source>
        <dbReference type="ARBA" id="ARBA00023157"/>
    </source>
</evidence>
<dbReference type="SMART" id="SM00034">
    <property type="entry name" value="CLECT"/>
    <property type="match status" value="1"/>
</dbReference>
<dbReference type="InterPro" id="IPR016186">
    <property type="entry name" value="C-type_lectin-like/link_sf"/>
</dbReference>
<sequence>METMRLLTIAVLLCTALALPAATGETEETEGVDDVASSPVIVNSAKEKNNLELHQDSVNSPRKKKYVECVNCHHWGHCTAGWTRFGPYCFLFVHNSKPWTNAEAHCNFLGGHLASVHNYQEFHFIRSLSHRTAWIGGTDSYTEGNWRWTDGSGFYYTQWNSGEPNNAYGSEHCLCINYEGTHGWNDYFCTQSYPFICAKTI</sequence>
<keyword evidence="1" id="KW-1015">Disulfide bond</keyword>
<dbReference type="SUPFAM" id="SSF56436">
    <property type="entry name" value="C-type lectin-like"/>
    <property type="match status" value="1"/>
</dbReference>
<dbReference type="InterPro" id="IPR002353">
    <property type="entry name" value="AntifreezeII"/>
</dbReference>
<evidence type="ECO:0000256" key="2">
    <source>
        <dbReference type="SAM" id="SignalP"/>
    </source>
</evidence>
<dbReference type="PRINTS" id="PR00356">
    <property type="entry name" value="ANTIFREEZEII"/>
</dbReference>
<keyword evidence="5" id="KW-1185">Reference proteome</keyword>
<gene>
    <name evidence="4" type="ORF">MATL_G00000800</name>
</gene>
<feature type="chain" id="PRO_5038472685" description="C-type lectin domain-containing protein" evidence="2">
    <location>
        <begin position="25"/>
        <end position="201"/>
    </location>
</feature>
<dbReference type="Gene3D" id="3.10.100.10">
    <property type="entry name" value="Mannose-Binding Protein A, subunit A"/>
    <property type="match status" value="1"/>
</dbReference>
<reference evidence="4" key="1">
    <citation type="submission" date="2021-01" db="EMBL/GenBank/DDBJ databases">
        <authorList>
            <person name="Zahm M."/>
            <person name="Roques C."/>
            <person name="Cabau C."/>
            <person name="Klopp C."/>
            <person name="Donnadieu C."/>
            <person name="Jouanno E."/>
            <person name="Lampietro C."/>
            <person name="Louis A."/>
            <person name="Herpin A."/>
            <person name="Echchiki A."/>
            <person name="Berthelot C."/>
            <person name="Parey E."/>
            <person name="Roest-Crollius H."/>
            <person name="Braasch I."/>
            <person name="Postlethwait J."/>
            <person name="Bobe J."/>
            <person name="Montfort J."/>
            <person name="Bouchez O."/>
            <person name="Begum T."/>
            <person name="Mejri S."/>
            <person name="Adams A."/>
            <person name="Chen W.-J."/>
            <person name="Guiguen Y."/>
        </authorList>
    </citation>
    <scope>NUCLEOTIDE SEQUENCE</scope>
    <source>
        <strain evidence="4">YG-15Mar2019-1</strain>
        <tissue evidence="4">Brain</tissue>
    </source>
</reference>
<dbReference type="Pfam" id="PF00059">
    <property type="entry name" value="Lectin_C"/>
    <property type="match status" value="1"/>
</dbReference>
<evidence type="ECO:0000313" key="4">
    <source>
        <dbReference type="EMBL" id="KAG7491237.1"/>
    </source>
</evidence>
<dbReference type="EMBL" id="JAFDVH010000001">
    <property type="protein sequence ID" value="KAG7491237.1"/>
    <property type="molecule type" value="Genomic_DNA"/>
</dbReference>
<feature type="signal peptide" evidence="2">
    <location>
        <begin position="1"/>
        <end position="24"/>
    </location>
</feature>
<comment type="caution">
    <text evidence="4">The sequence shown here is derived from an EMBL/GenBank/DDBJ whole genome shotgun (WGS) entry which is preliminary data.</text>
</comment>